<gene>
    <name evidence="2" type="ORF">ENL40_03630</name>
</gene>
<keyword evidence="1" id="KW-0812">Transmembrane</keyword>
<sequence length="721" mass="81153">MRRILSLFMLLLFAGNALAMSVELGIDEVLIVDNTTVTFDVSQNNPNLVFLLLDGENSSLVEGLHFGESVFFEGVNYTVGSLDLNLDLNTRILKLHLSGNYSTLRVLKKRDFEVSPVESFDAYVKVKIKNTGYYEINDTLVVSAQGVEIEERDIDLKPGESLTLKISPSYNQLTFMLKDAKLLKSITVASLEELVTIERIWKDGKLHVLLRNHGDPVNVTLKLLVSGMTFDKKEVFLNSKEEKEVVFDSDITQGTILLDYGVIKQESFYFEMPKVSLVRAEKENEKLKIWLRNDGKVGFSGRVSIYQSSVIVGEPYFIDVTIKPNEVVYLEFKVPEDTQILTVMVTSSSYSATFPISLKAELTAKAVNSYAKGVLGGTVSYVITIIGNGKVEFGISGLPDSIKAYFYYGDTQVKELDVVQNAQVTLLLKLPNLPQGFMLNEPIDFNVTINDIEIPLKLEVGGMGILPVYGDNWLAKVNYTSEYHHVDLPYRVFGNEITPPFAFEPWNGEKIAILYGRYIRQGKDLRIHLLDLSGKIIASSTQERGRSDYLIFNESEFMIMVEGEGYFEGILLVSDYLNELKNVSFELKKREFGEGLRTFIINAAPLRGQKLRFSLSSDREVELRAYYFTLNNEKENFDPLSTNFKGVFRERGKAIEGELSIRSYEDFIAVAVIGEGNVTLNFEKAGRGVEVGELKSREVYLIIAALMLLLAVVVYLEKKMG</sequence>
<keyword evidence="1" id="KW-1133">Transmembrane helix</keyword>
<feature type="transmembrane region" description="Helical" evidence="1">
    <location>
        <begin position="699"/>
        <end position="716"/>
    </location>
</feature>
<dbReference type="AlphaFoldDB" id="A0A7C5JWL6"/>
<accession>A0A7C5JWL6</accession>
<keyword evidence="1" id="KW-0472">Membrane</keyword>
<comment type="caution">
    <text evidence="2">The sequence shown here is derived from an EMBL/GenBank/DDBJ whole genome shotgun (WGS) entry which is preliminary data.</text>
</comment>
<name>A0A7C5JWL6_THELI</name>
<dbReference type="Proteomes" id="UP000886217">
    <property type="component" value="Unassembled WGS sequence"/>
</dbReference>
<proteinExistence type="predicted"/>
<organism evidence="2">
    <name type="scientific">Thermococcus litoralis</name>
    <dbReference type="NCBI Taxonomy" id="2265"/>
    <lineage>
        <taxon>Archaea</taxon>
        <taxon>Methanobacteriati</taxon>
        <taxon>Methanobacteriota</taxon>
        <taxon>Thermococci</taxon>
        <taxon>Thermococcales</taxon>
        <taxon>Thermococcaceae</taxon>
        <taxon>Thermococcus</taxon>
    </lineage>
</organism>
<reference evidence="2" key="1">
    <citation type="journal article" date="2020" name="mSystems">
        <title>Genome- and Community-Level Interaction Insights into Carbon Utilization and Element Cycling Functions of Hydrothermarchaeota in Hydrothermal Sediment.</title>
        <authorList>
            <person name="Zhou Z."/>
            <person name="Liu Y."/>
            <person name="Xu W."/>
            <person name="Pan J."/>
            <person name="Luo Z.H."/>
            <person name="Li M."/>
        </authorList>
    </citation>
    <scope>NUCLEOTIDE SEQUENCE [LARGE SCALE GENOMIC DNA]</scope>
    <source>
        <strain evidence="2">HyVt-93</strain>
    </source>
</reference>
<evidence type="ECO:0000256" key="1">
    <source>
        <dbReference type="SAM" id="Phobius"/>
    </source>
</evidence>
<dbReference type="EMBL" id="DRTU01000158">
    <property type="protein sequence ID" value="HHI00555.1"/>
    <property type="molecule type" value="Genomic_DNA"/>
</dbReference>
<protein>
    <submittedName>
        <fullName evidence="2">Uncharacterized protein</fullName>
    </submittedName>
</protein>
<evidence type="ECO:0000313" key="2">
    <source>
        <dbReference type="EMBL" id="HHI00555.1"/>
    </source>
</evidence>